<keyword evidence="3" id="KW-1185">Reference proteome</keyword>
<dbReference type="InterPro" id="IPR052936">
    <property type="entry name" value="Jasmonate_Hydroxylase-like"/>
</dbReference>
<dbReference type="PANTHER" id="PTHR37811">
    <property type="entry name" value="BLL5343 PROTEIN"/>
    <property type="match status" value="1"/>
</dbReference>
<dbReference type="PANTHER" id="PTHR37811:SF2">
    <property type="entry name" value="ABM DOMAIN-CONTAINING PROTEIN"/>
    <property type="match status" value="1"/>
</dbReference>
<evidence type="ECO:0000259" key="1">
    <source>
        <dbReference type="Pfam" id="PF03992"/>
    </source>
</evidence>
<evidence type="ECO:0000313" key="3">
    <source>
        <dbReference type="Proteomes" id="UP001238450"/>
    </source>
</evidence>
<gene>
    <name evidence="2" type="ORF">J2Z48_002687</name>
</gene>
<evidence type="ECO:0000313" key="2">
    <source>
        <dbReference type="EMBL" id="MDQ0418495.1"/>
    </source>
</evidence>
<sequence>MSGIVRTPEPPYYAVIFSSQRTEGDHGYQVMASKMVELASKQKGFLGVEGVRDGELGITVSYWDSLESIKEWKEHVAHQVAQDKGKAEWYSAFSLRVCKVERQRFFEMVK</sequence>
<dbReference type="Proteomes" id="UP001238450">
    <property type="component" value="Unassembled WGS sequence"/>
</dbReference>
<accession>A0AAJ1WT74</accession>
<name>A0AAJ1WT74_9BACL</name>
<dbReference type="InterPro" id="IPR011008">
    <property type="entry name" value="Dimeric_a/b-barrel"/>
</dbReference>
<dbReference type="SUPFAM" id="SSF54909">
    <property type="entry name" value="Dimeric alpha+beta barrel"/>
    <property type="match status" value="1"/>
</dbReference>
<keyword evidence="2" id="KW-0560">Oxidoreductase</keyword>
<protein>
    <submittedName>
        <fullName evidence="2">Heme-degrading monooxygenase HmoA</fullName>
    </submittedName>
</protein>
<dbReference type="EMBL" id="JAUSUV010000012">
    <property type="protein sequence ID" value="MDQ0418495.1"/>
    <property type="molecule type" value="Genomic_DNA"/>
</dbReference>
<dbReference type="GO" id="GO:0004497">
    <property type="term" value="F:monooxygenase activity"/>
    <property type="evidence" value="ECO:0007669"/>
    <property type="project" value="UniProtKB-KW"/>
</dbReference>
<reference evidence="2 3" key="1">
    <citation type="submission" date="2023-07" db="EMBL/GenBank/DDBJ databases">
        <title>Genomic Encyclopedia of Type Strains, Phase IV (KMG-IV): sequencing the most valuable type-strain genomes for metagenomic binning, comparative biology and taxonomic classification.</title>
        <authorList>
            <person name="Goeker M."/>
        </authorList>
    </citation>
    <scope>NUCLEOTIDE SEQUENCE [LARGE SCALE GENOMIC DNA]</scope>
    <source>
        <strain evidence="2 3">DSM 46876</strain>
    </source>
</reference>
<dbReference type="Pfam" id="PF03992">
    <property type="entry name" value="ABM"/>
    <property type="match status" value="1"/>
</dbReference>
<dbReference type="AlphaFoldDB" id="A0AAJ1WT74"/>
<dbReference type="RefSeq" id="WP_307254242.1">
    <property type="nucleotide sequence ID" value="NZ_JAUSUV010000012.1"/>
</dbReference>
<feature type="domain" description="ABM" evidence="1">
    <location>
        <begin position="15"/>
        <end position="83"/>
    </location>
</feature>
<organism evidence="2 3">
    <name type="scientific">Croceifilum oryzae</name>
    <dbReference type="NCBI Taxonomy" id="1553429"/>
    <lineage>
        <taxon>Bacteria</taxon>
        <taxon>Bacillati</taxon>
        <taxon>Bacillota</taxon>
        <taxon>Bacilli</taxon>
        <taxon>Bacillales</taxon>
        <taxon>Thermoactinomycetaceae</taxon>
        <taxon>Croceifilum</taxon>
    </lineage>
</organism>
<keyword evidence="2" id="KW-0503">Monooxygenase</keyword>
<dbReference type="InterPro" id="IPR007138">
    <property type="entry name" value="ABM_dom"/>
</dbReference>
<comment type="caution">
    <text evidence="2">The sequence shown here is derived from an EMBL/GenBank/DDBJ whole genome shotgun (WGS) entry which is preliminary data.</text>
</comment>
<proteinExistence type="predicted"/>
<dbReference type="Gene3D" id="3.30.70.100">
    <property type="match status" value="1"/>
</dbReference>